<dbReference type="Proteomes" id="UP001260715">
    <property type="component" value="Unassembled WGS sequence"/>
</dbReference>
<keyword evidence="2" id="KW-1185">Reference proteome</keyword>
<protein>
    <submittedName>
        <fullName evidence="1">Uncharacterized protein</fullName>
    </submittedName>
</protein>
<reference evidence="1 2" key="1">
    <citation type="submission" date="2023-07" db="EMBL/GenBank/DDBJ databases">
        <title>Sorghum-associated microbial communities from plants grown in Nebraska, USA.</title>
        <authorList>
            <person name="Schachtman D."/>
        </authorList>
    </citation>
    <scope>NUCLEOTIDE SEQUENCE [LARGE SCALE GENOMIC DNA]</scope>
    <source>
        <strain evidence="1 2">596</strain>
    </source>
</reference>
<accession>A0ABU1PCI0</accession>
<comment type="caution">
    <text evidence="1">The sequence shown here is derived from an EMBL/GenBank/DDBJ whole genome shotgun (WGS) entry which is preliminary data.</text>
</comment>
<sequence>MKVLVACEFSGRVRDAFRRLGHTAVSCDLRDSESKNGWHIKGDALKVVESGWESWDMMIAHPYCTFNNLAGIRWMYHPDDTALPAAERRRHPKWPTRMKDFLEGVDFFKRLQGCGIEKIAIENSMPHGLAMQHLGRYDQIVQPWMFGDPYTKAAALWLKGLPKLVATHSRDDYQEIYADCHTMPPGPDREKERSRTHPCIADAFARQWGGAV</sequence>
<proteinExistence type="predicted"/>
<name>A0ABU1PCI0_9BURK</name>
<gene>
    <name evidence="1" type="ORF">J2W50_001747</name>
</gene>
<dbReference type="EMBL" id="JAVDSJ010000002">
    <property type="protein sequence ID" value="MDR6583549.1"/>
    <property type="molecule type" value="Genomic_DNA"/>
</dbReference>
<organism evidence="1 2">
    <name type="scientific">Herbaspirillum frisingense</name>
    <dbReference type="NCBI Taxonomy" id="92645"/>
    <lineage>
        <taxon>Bacteria</taxon>
        <taxon>Pseudomonadati</taxon>
        <taxon>Pseudomonadota</taxon>
        <taxon>Betaproteobacteria</taxon>
        <taxon>Burkholderiales</taxon>
        <taxon>Oxalobacteraceae</taxon>
        <taxon>Herbaspirillum</taxon>
    </lineage>
</organism>
<evidence type="ECO:0000313" key="1">
    <source>
        <dbReference type="EMBL" id="MDR6583549.1"/>
    </source>
</evidence>
<dbReference type="RefSeq" id="WP_310010196.1">
    <property type="nucleotide sequence ID" value="NZ_JAVDSJ010000002.1"/>
</dbReference>
<evidence type="ECO:0000313" key="2">
    <source>
        <dbReference type="Proteomes" id="UP001260715"/>
    </source>
</evidence>